<protein>
    <recommendedName>
        <fullName evidence="3">DGQHR domain-containing protein</fullName>
    </recommendedName>
</protein>
<keyword evidence="2" id="KW-1185">Reference proteome</keyword>
<sequence>MKIEYDVLAFRQQEKSPIQVAFVAHSGDVVRWAGIPRKSDELLTGYQRFKDQDRVNQSIVPYFQDPKNCSPTAVILALRTDTGIGRCKLEPQTIETGKVVSAKLVVELDEDALLTDKVFEQALIYVKARLPQGTEDTQAQAADDDDDKDLDAIEDQDAEVDDEKDESSVHLGNETLSKMKALLEDKTNWTNEKFRSAIIDYVKPAMLIDGQHRIAAGAKFGANGLPFMVCGLYDASWEEQVFQFTVVNIKPKKIPPSLITSIAALSLSKQEQVNLGSRLNQAGVKMTEVEIMSLVAYDDRSPFSNLIDMGVGSKGAKAELLGYAGVKRIAKEWFTARRSSLVHIAKALFQTENNSKATAEWRSSKLWFEFFCHFWVIVRGHYPDGLWKKKDGNNFFVGASLWALQEALLLECDGQMKSHWKVPDDVPLEARLEALKSAFSEVVKTYLEFIPPEMWTVTWEKKSIDTNQGREEFRKVLSLLIAEGKKEGKVWKKWKQNEWFDKG</sequence>
<dbReference type="RefSeq" id="WP_341425351.1">
    <property type="nucleotide sequence ID" value="NZ_JBBUTG010000004.1"/>
</dbReference>
<proteinExistence type="predicted"/>
<reference evidence="1 2" key="1">
    <citation type="submission" date="2024-04" db="EMBL/GenBank/DDBJ databases">
        <title>Novel species of the genus Ideonella isolated from streams.</title>
        <authorList>
            <person name="Lu H."/>
        </authorList>
    </citation>
    <scope>NUCLEOTIDE SEQUENCE [LARGE SCALE GENOMIC DNA]</scope>
    <source>
        <strain evidence="1 2">DXS29W</strain>
    </source>
</reference>
<organism evidence="1 2">
    <name type="scientific">Ideonella lacteola</name>
    <dbReference type="NCBI Taxonomy" id="2984193"/>
    <lineage>
        <taxon>Bacteria</taxon>
        <taxon>Pseudomonadati</taxon>
        <taxon>Pseudomonadota</taxon>
        <taxon>Betaproteobacteria</taxon>
        <taxon>Burkholderiales</taxon>
        <taxon>Sphaerotilaceae</taxon>
        <taxon>Ideonella</taxon>
    </lineage>
</organism>
<evidence type="ECO:0008006" key="3">
    <source>
        <dbReference type="Google" id="ProtNLM"/>
    </source>
</evidence>
<evidence type="ECO:0000313" key="1">
    <source>
        <dbReference type="EMBL" id="MEK8030986.1"/>
    </source>
</evidence>
<dbReference type="Proteomes" id="UP001371218">
    <property type="component" value="Unassembled WGS sequence"/>
</dbReference>
<name>A0ABU9BM08_9BURK</name>
<evidence type="ECO:0000313" key="2">
    <source>
        <dbReference type="Proteomes" id="UP001371218"/>
    </source>
</evidence>
<dbReference type="EMBL" id="JBBUTG010000004">
    <property type="protein sequence ID" value="MEK8030986.1"/>
    <property type="molecule type" value="Genomic_DNA"/>
</dbReference>
<gene>
    <name evidence="1" type="ORF">AACH06_09185</name>
</gene>
<accession>A0ABU9BM08</accession>
<comment type="caution">
    <text evidence="1">The sequence shown here is derived from an EMBL/GenBank/DDBJ whole genome shotgun (WGS) entry which is preliminary data.</text>
</comment>